<evidence type="ECO:0000313" key="11">
    <source>
        <dbReference type="Proteomes" id="UP000005408"/>
    </source>
</evidence>
<keyword evidence="3 7" id="KW-0560">Oxidoreductase</keyword>
<evidence type="ECO:0000256" key="1">
    <source>
        <dbReference type="ARBA" id="ARBA00009986"/>
    </source>
</evidence>
<organism evidence="10 11">
    <name type="scientific">Magallana gigas</name>
    <name type="common">Pacific oyster</name>
    <name type="synonym">Crassostrea gigas</name>
    <dbReference type="NCBI Taxonomy" id="29159"/>
    <lineage>
        <taxon>Eukaryota</taxon>
        <taxon>Metazoa</taxon>
        <taxon>Spiralia</taxon>
        <taxon>Lophotrochozoa</taxon>
        <taxon>Mollusca</taxon>
        <taxon>Bivalvia</taxon>
        <taxon>Autobranchia</taxon>
        <taxon>Pteriomorphia</taxon>
        <taxon>Ostreida</taxon>
        <taxon>Ostreoidea</taxon>
        <taxon>Ostreidae</taxon>
        <taxon>Magallana</taxon>
    </lineage>
</organism>
<dbReference type="CDD" id="cd07141">
    <property type="entry name" value="ALDH_F1AB_F2_RALDH1"/>
    <property type="match status" value="1"/>
</dbReference>
<dbReference type="InterPro" id="IPR015590">
    <property type="entry name" value="Aldehyde_DH_dom"/>
</dbReference>
<dbReference type="Proteomes" id="UP000005408">
    <property type="component" value="Unassembled WGS sequence"/>
</dbReference>
<protein>
    <recommendedName>
        <fullName evidence="5">Omega-crystallin</fullName>
    </recommendedName>
</protein>
<dbReference type="EnsemblMetazoa" id="G11949.3">
    <property type="protein sequence ID" value="G11949.3:cds"/>
    <property type="gene ID" value="G11949"/>
</dbReference>
<evidence type="ECO:0000256" key="3">
    <source>
        <dbReference type="ARBA" id="ARBA00023002"/>
    </source>
</evidence>
<dbReference type="AlphaFoldDB" id="A0A8W8I252"/>
<dbReference type="InterPro" id="IPR029510">
    <property type="entry name" value="Ald_DH_CS_GLU"/>
</dbReference>
<name>A0A8W8I252_MAGGI</name>
<evidence type="ECO:0000259" key="9">
    <source>
        <dbReference type="Pfam" id="PF00171"/>
    </source>
</evidence>
<dbReference type="InterPro" id="IPR016163">
    <property type="entry name" value="Ald_DH_C"/>
</dbReference>
<dbReference type="InterPro" id="IPR016162">
    <property type="entry name" value="Ald_DH_N"/>
</dbReference>
<sequence length="700" mass="76558">MKTLVNSGLAFLLFCVPTIFAQENICKHDTCKPFLETCFPWKNSAGFICCEWSSARGQYIKKVRDPIKGEQILNCDPLMCYVCSSANKKQGEKCGRTFGYSRDEAIKAGVLVSCDDIGVKNARACGKMISNAYAGEEIVTRYCYNTTSLTKSWYPKGCHEYHTADTCYCNKEACNSQEAITHGHINNFPPTYYCRCVAVQQISDGMAQFPPPIRNPEVKFTKLFINNEFVDSVSGKTFPTINPTNGQKICDVSEGDKADIDKAVESAKAAFKLGSPWRRMDASKRGALLYKVAQLMERDAQYLGSLETLDNGKPYMNAFGEMMFSANMLKYYAGSADKVGGKTIPVDGDYMCYTRHEPVGICGAVIPWNYPVCMFALKLAPALACGNVIIFKPAEQTPLTALYMAALCKEAGIPAGVVNVVNGYGPTAGAAITAHPEVDKIAFTGSTEVGQIILQASGATNIKRTTLELGGKSPNVVMDDADIDSAAAWSHEAVMTNMGQCCVAGSRTFVHEKIYDKFVAKSRELAQQRTCGDPYEMTTKNGPQVDKEQYSKILELIDAGKKEGARVECGGEAAGGDGFFIKPTVFSGVQDNMRIAKEEIFGPVQQIFKFSSLDEVIERANATHYGLGAAIFTSNIDTAMMFVQGVRAGTVWVNCYNPPCYQAPFGGFKMSGLGREMGEYNLSQYQEIKTVMIKIPQKNS</sequence>
<accession>A0A8W8I252</accession>
<reference evidence="10" key="1">
    <citation type="submission" date="2022-08" db="UniProtKB">
        <authorList>
            <consortium name="EnsemblMetazoa"/>
        </authorList>
    </citation>
    <scope>IDENTIFICATION</scope>
    <source>
        <strain evidence="10">05x7-T-G4-1.051#20</strain>
    </source>
</reference>
<dbReference type="CDD" id="cd00117">
    <property type="entry name" value="TFP"/>
    <property type="match status" value="1"/>
</dbReference>
<comment type="similarity">
    <text evidence="1 7">Belongs to the aldehyde dehydrogenase family.</text>
</comment>
<keyword evidence="11" id="KW-1185">Reference proteome</keyword>
<evidence type="ECO:0000256" key="4">
    <source>
        <dbReference type="ARBA" id="ARBA00053286"/>
    </source>
</evidence>
<feature type="domain" description="Aldehyde dehydrogenase" evidence="9">
    <location>
        <begin position="229"/>
        <end position="691"/>
    </location>
</feature>
<evidence type="ECO:0000313" key="10">
    <source>
        <dbReference type="EnsemblMetazoa" id="G11949.3:cds"/>
    </source>
</evidence>
<evidence type="ECO:0000256" key="6">
    <source>
        <dbReference type="PROSITE-ProRule" id="PRU10007"/>
    </source>
</evidence>
<evidence type="ECO:0000256" key="2">
    <source>
        <dbReference type="ARBA" id="ARBA00022613"/>
    </source>
</evidence>
<dbReference type="Gene3D" id="3.40.309.10">
    <property type="entry name" value="Aldehyde Dehydrogenase, Chain A, domain 2"/>
    <property type="match status" value="1"/>
</dbReference>
<keyword evidence="2" id="KW-0273">Eye lens protein</keyword>
<dbReference type="PANTHER" id="PTHR11699">
    <property type="entry name" value="ALDEHYDE DEHYDROGENASE-RELATED"/>
    <property type="match status" value="1"/>
</dbReference>
<evidence type="ECO:0000256" key="5">
    <source>
        <dbReference type="ARBA" id="ARBA00068070"/>
    </source>
</evidence>
<proteinExistence type="inferred from homology"/>
<feature type="signal peptide" evidence="8">
    <location>
        <begin position="1"/>
        <end position="21"/>
    </location>
</feature>
<dbReference type="Pfam" id="PF00171">
    <property type="entry name" value="Aldedh"/>
    <property type="match status" value="1"/>
</dbReference>
<dbReference type="FunFam" id="3.40.309.10:FF:000001">
    <property type="entry name" value="Mitochondrial aldehyde dehydrogenase 2"/>
    <property type="match status" value="1"/>
</dbReference>
<dbReference type="GO" id="GO:0016620">
    <property type="term" value="F:oxidoreductase activity, acting on the aldehyde or oxo group of donors, NAD or NADP as acceptor"/>
    <property type="evidence" value="ECO:0007669"/>
    <property type="project" value="InterPro"/>
</dbReference>
<dbReference type="FunFam" id="3.40.605.10:FF:000050">
    <property type="entry name" value="Aldehyde dehydrogenase, mitochondrial"/>
    <property type="match status" value="1"/>
</dbReference>
<keyword evidence="8" id="KW-0732">Signal</keyword>
<dbReference type="SUPFAM" id="SSF53720">
    <property type="entry name" value="ALDH-like"/>
    <property type="match status" value="1"/>
</dbReference>
<dbReference type="Gene3D" id="3.40.605.10">
    <property type="entry name" value="Aldehyde Dehydrogenase, Chain A, domain 1"/>
    <property type="match status" value="1"/>
</dbReference>
<feature type="chain" id="PRO_5036455265" description="Omega-crystallin" evidence="8">
    <location>
        <begin position="22"/>
        <end position="700"/>
    </location>
</feature>
<evidence type="ECO:0000256" key="7">
    <source>
        <dbReference type="RuleBase" id="RU003345"/>
    </source>
</evidence>
<dbReference type="PROSITE" id="PS00687">
    <property type="entry name" value="ALDEHYDE_DEHYDR_GLU"/>
    <property type="match status" value="1"/>
</dbReference>
<comment type="function">
    <text evidence="4">Omega-crystallins are structural components of squids and octopi eye lens. Contains relatively little if any DHAL activity.</text>
</comment>
<evidence type="ECO:0000256" key="8">
    <source>
        <dbReference type="SAM" id="SignalP"/>
    </source>
</evidence>
<dbReference type="GO" id="GO:0005212">
    <property type="term" value="F:structural constituent of eye lens"/>
    <property type="evidence" value="ECO:0007669"/>
    <property type="project" value="UniProtKB-KW"/>
</dbReference>
<feature type="active site" evidence="6">
    <location>
        <position position="468"/>
    </location>
</feature>
<dbReference type="InterPro" id="IPR016161">
    <property type="entry name" value="Ald_DH/histidinol_DH"/>
</dbReference>